<dbReference type="HOGENOM" id="CLU_2784446_0_0_11"/>
<keyword evidence="1" id="KW-1133">Transmembrane helix</keyword>
<reference evidence="2 3" key="1">
    <citation type="journal article" date="2009" name="Stand. Genomic Sci.">
        <title>Complete genome sequence of Acidimicrobium ferrooxidans type strain (ICP).</title>
        <authorList>
            <person name="Clum A."/>
            <person name="Nolan M."/>
            <person name="Lang E."/>
            <person name="Glavina Del Rio T."/>
            <person name="Tice H."/>
            <person name="Copeland A."/>
            <person name="Cheng J.F."/>
            <person name="Lucas S."/>
            <person name="Chen F."/>
            <person name="Bruce D."/>
            <person name="Goodwin L."/>
            <person name="Pitluck S."/>
            <person name="Ivanova N."/>
            <person name="Mavrommatis K."/>
            <person name="Mikhailova N."/>
            <person name="Pati A."/>
            <person name="Chen A."/>
            <person name="Palaniappan K."/>
            <person name="Goker M."/>
            <person name="Spring S."/>
            <person name="Land M."/>
            <person name="Hauser L."/>
            <person name="Chang Y.J."/>
            <person name="Jeffries C.C."/>
            <person name="Chain P."/>
            <person name="Bristow J."/>
            <person name="Eisen J.A."/>
            <person name="Markowitz V."/>
            <person name="Hugenholtz P."/>
            <person name="Kyrpides N.C."/>
            <person name="Klenk H.P."/>
            <person name="Lapidus A."/>
        </authorList>
    </citation>
    <scope>NUCLEOTIDE SEQUENCE [LARGE SCALE GENOMIC DNA]</scope>
    <source>
        <strain evidence="3">DSM 10331 / JCM 15462 / NBRC 103882 / ICP</strain>
    </source>
</reference>
<dbReference type="EMBL" id="CP001631">
    <property type="protein sequence ID" value="ACU53848.1"/>
    <property type="molecule type" value="Genomic_DNA"/>
</dbReference>
<evidence type="ECO:0000256" key="1">
    <source>
        <dbReference type="SAM" id="Phobius"/>
    </source>
</evidence>
<evidence type="ECO:0000313" key="3">
    <source>
        <dbReference type="Proteomes" id="UP000000771"/>
    </source>
</evidence>
<evidence type="ECO:0000313" key="2">
    <source>
        <dbReference type="EMBL" id="ACU53848.1"/>
    </source>
</evidence>
<organism evidence="2 3">
    <name type="scientific">Acidimicrobium ferrooxidans (strain DSM 10331 / JCM 15462 / NBRC 103882 / ICP)</name>
    <dbReference type="NCBI Taxonomy" id="525909"/>
    <lineage>
        <taxon>Bacteria</taxon>
        <taxon>Bacillati</taxon>
        <taxon>Actinomycetota</taxon>
        <taxon>Acidimicrobiia</taxon>
        <taxon>Acidimicrobiales</taxon>
        <taxon>Acidimicrobiaceae</taxon>
        <taxon>Acidimicrobium</taxon>
    </lineage>
</organism>
<keyword evidence="1" id="KW-0472">Membrane</keyword>
<name>C7LYP0_ACIFD</name>
<dbReference type="RefSeq" id="WP_015798337.1">
    <property type="nucleotide sequence ID" value="NC_013124.1"/>
</dbReference>
<dbReference type="Proteomes" id="UP000000771">
    <property type="component" value="Chromosome"/>
</dbReference>
<feature type="transmembrane region" description="Helical" evidence="1">
    <location>
        <begin position="33"/>
        <end position="54"/>
    </location>
</feature>
<dbReference type="AlphaFoldDB" id="C7LYP0"/>
<keyword evidence="1" id="KW-0812">Transmembrane</keyword>
<dbReference type="STRING" id="525909.Afer_0903"/>
<protein>
    <submittedName>
        <fullName evidence="2">Uncharacterized protein</fullName>
    </submittedName>
</protein>
<sequence length="68" mass="7209">MATEGRVTLSDVEERIRSLTEQASRSASAVRPAVPGVAGIAVAAVVVVAFVLGYRRGRRSSVLEITRL</sequence>
<accession>C7LYP0</accession>
<gene>
    <name evidence="2" type="ordered locus">Afer_0903</name>
</gene>
<dbReference type="eggNOG" id="ENOG50315J5">
    <property type="taxonomic scope" value="Bacteria"/>
</dbReference>
<dbReference type="KEGG" id="afo:Afer_0903"/>
<proteinExistence type="predicted"/>
<keyword evidence="3" id="KW-1185">Reference proteome</keyword>